<dbReference type="PANTHER" id="PTHR11956">
    <property type="entry name" value="ARGINYL-TRNA SYNTHETASE"/>
    <property type="match status" value="1"/>
</dbReference>
<keyword evidence="2 8" id="KW-0436">Ligase</keyword>
<dbReference type="InterPro" id="IPR001278">
    <property type="entry name" value="Arg-tRNA-ligase"/>
</dbReference>
<dbReference type="GO" id="GO:0005524">
    <property type="term" value="F:ATP binding"/>
    <property type="evidence" value="ECO:0007669"/>
    <property type="project" value="UniProtKB-KW"/>
</dbReference>
<dbReference type="KEGG" id="shun:DWB77_02571"/>
<dbReference type="InterPro" id="IPR008909">
    <property type="entry name" value="DALR_anticod-bd"/>
</dbReference>
<dbReference type="SUPFAM" id="SSF47323">
    <property type="entry name" value="Anticodon-binding domain of a subclass of class I aminoacyl-tRNA synthetases"/>
    <property type="match status" value="1"/>
</dbReference>
<dbReference type="EMBL" id="CP032698">
    <property type="protein sequence ID" value="AYG80440.1"/>
    <property type="molecule type" value="Genomic_DNA"/>
</dbReference>
<feature type="domain" description="Arginyl tRNA synthetase N-terminal" evidence="7">
    <location>
        <begin position="8"/>
        <end position="95"/>
    </location>
</feature>
<dbReference type="PANTHER" id="PTHR11956:SF5">
    <property type="entry name" value="ARGININE--TRNA LIGASE, CYTOPLASMIC"/>
    <property type="match status" value="1"/>
</dbReference>
<organism evidence="8 9">
    <name type="scientific">Streptomyces hundungensis</name>
    <dbReference type="NCBI Taxonomy" id="1077946"/>
    <lineage>
        <taxon>Bacteria</taxon>
        <taxon>Bacillati</taxon>
        <taxon>Actinomycetota</taxon>
        <taxon>Actinomycetes</taxon>
        <taxon>Kitasatosporales</taxon>
        <taxon>Streptomycetaceae</taxon>
        <taxon>Streptomyces</taxon>
    </lineage>
</organism>
<dbReference type="Pfam" id="PF05746">
    <property type="entry name" value="DALR_1"/>
    <property type="match status" value="1"/>
</dbReference>
<dbReference type="Gene3D" id="1.10.730.10">
    <property type="entry name" value="Isoleucyl-tRNA Synthetase, Domain 1"/>
    <property type="match status" value="1"/>
</dbReference>
<evidence type="ECO:0000259" key="6">
    <source>
        <dbReference type="SMART" id="SM00836"/>
    </source>
</evidence>
<dbReference type="RefSeq" id="WP_246033512.1">
    <property type="nucleotide sequence ID" value="NZ_CP032698.1"/>
</dbReference>
<dbReference type="SUPFAM" id="SSF55190">
    <property type="entry name" value="Arginyl-tRNA synthetase (ArgRS), N-terminal 'additional' domain"/>
    <property type="match status" value="1"/>
</dbReference>
<evidence type="ECO:0000256" key="4">
    <source>
        <dbReference type="ARBA" id="ARBA00022840"/>
    </source>
</evidence>
<reference evidence="8 9" key="1">
    <citation type="submission" date="2018-10" db="EMBL/GenBank/DDBJ databases">
        <title>Relationship between Morphology and Antimicrobial Activity in Streptomyces.</title>
        <authorList>
            <person name="Kang H.J."/>
            <person name="Kim S.B."/>
        </authorList>
    </citation>
    <scope>NUCLEOTIDE SEQUENCE [LARGE SCALE GENOMIC DNA]</scope>
    <source>
        <strain evidence="8 9">BH38</strain>
    </source>
</reference>
<dbReference type="SMART" id="SM00836">
    <property type="entry name" value="DALR_1"/>
    <property type="match status" value="1"/>
</dbReference>
<dbReference type="Gene3D" id="3.30.1360.70">
    <property type="entry name" value="Arginyl tRNA synthetase N-terminal domain"/>
    <property type="match status" value="1"/>
</dbReference>
<dbReference type="InterPro" id="IPR036695">
    <property type="entry name" value="Arg-tRNA-synth_N_sf"/>
</dbReference>
<dbReference type="GO" id="GO:0004814">
    <property type="term" value="F:arginine-tRNA ligase activity"/>
    <property type="evidence" value="ECO:0007669"/>
    <property type="project" value="UniProtKB-EC"/>
</dbReference>
<dbReference type="AlphaFoldDB" id="A0A387HHU9"/>
<sequence length="375" mass="39041">MTPAELSRTVAHVVRGAVDEGALGPVGDVVPAAVKVERPRPGGAGDYASGIALQLASAAGLPPRQVAEVLRRRIADRPGIASVEISGPGFLNITLDRDAQYDVVRRILRSAGAHPTTSVTPATSAAPVTSVTVTTATTVTAESSTVTSADLASTPYGHSDALRGQVHDFVEAMDERGRIVTEVVVRLLRAQGAVARVVPAGAAAGGGRTLAVVPCPMPGLAELVGADAARWAMLRAARHDRPRTDVEELLAQRESNALFRVRYAYSRSRALTRNALELGFRSEAGPVPAGDALLGAVCDYPAVLDGAARHRAPDRLARHLEVVADELLRHQHTVLPLGDEKPSAAHRSRLALAEAAGTVLAGGLSLLGIDAPELL</sequence>
<keyword evidence="4" id="KW-0067">ATP-binding</keyword>
<evidence type="ECO:0000256" key="1">
    <source>
        <dbReference type="ARBA" id="ARBA00012837"/>
    </source>
</evidence>
<dbReference type="EC" id="6.1.1.19" evidence="1"/>
<dbReference type="GO" id="GO:0006420">
    <property type="term" value="P:arginyl-tRNA aminoacylation"/>
    <property type="evidence" value="ECO:0007669"/>
    <property type="project" value="InterPro"/>
</dbReference>
<dbReference type="InterPro" id="IPR009080">
    <property type="entry name" value="tRNAsynth_Ia_anticodon-bd"/>
</dbReference>
<keyword evidence="9" id="KW-1185">Reference proteome</keyword>
<accession>A0A387HHU9</accession>
<evidence type="ECO:0000256" key="3">
    <source>
        <dbReference type="ARBA" id="ARBA00022741"/>
    </source>
</evidence>
<gene>
    <name evidence="8" type="primary">argS_1</name>
    <name evidence="8" type="ORF">DWB77_02571</name>
</gene>
<dbReference type="GO" id="GO:0005737">
    <property type="term" value="C:cytoplasm"/>
    <property type="evidence" value="ECO:0007669"/>
    <property type="project" value="InterPro"/>
</dbReference>
<dbReference type="SMART" id="SM01016">
    <property type="entry name" value="Arg_tRNA_synt_N"/>
    <property type="match status" value="1"/>
</dbReference>
<evidence type="ECO:0000313" key="9">
    <source>
        <dbReference type="Proteomes" id="UP000271554"/>
    </source>
</evidence>
<name>A0A387HHU9_9ACTN</name>
<proteinExistence type="predicted"/>
<feature type="domain" description="DALR anticodon binding" evidence="6">
    <location>
        <begin position="261"/>
        <end position="375"/>
    </location>
</feature>
<comment type="catalytic activity">
    <reaction evidence="5">
        <text>tRNA(Arg) + L-arginine + ATP = L-arginyl-tRNA(Arg) + AMP + diphosphate</text>
        <dbReference type="Rhea" id="RHEA:20301"/>
        <dbReference type="Rhea" id="RHEA-COMP:9658"/>
        <dbReference type="Rhea" id="RHEA-COMP:9673"/>
        <dbReference type="ChEBI" id="CHEBI:30616"/>
        <dbReference type="ChEBI" id="CHEBI:32682"/>
        <dbReference type="ChEBI" id="CHEBI:33019"/>
        <dbReference type="ChEBI" id="CHEBI:78442"/>
        <dbReference type="ChEBI" id="CHEBI:78513"/>
        <dbReference type="ChEBI" id="CHEBI:456215"/>
        <dbReference type="EC" id="6.1.1.19"/>
    </reaction>
</comment>
<keyword evidence="3" id="KW-0547">Nucleotide-binding</keyword>
<evidence type="ECO:0000259" key="7">
    <source>
        <dbReference type="SMART" id="SM01016"/>
    </source>
</evidence>
<dbReference type="Proteomes" id="UP000271554">
    <property type="component" value="Chromosome"/>
</dbReference>
<protein>
    <recommendedName>
        <fullName evidence="1">arginine--tRNA ligase</fullName>
        <ecNumber evidence="1">6.1.1.19</ecNumber>
    </recommendedName>
</protein>
<dbReference type="Pfam" id="PF03485">
    <property type="entry name" value="Arg_tRNA_synt_N"/>
    <property type="match status" value="1"/>
</dbReference>
<evidence type="ECO:0000256" key="2">
    <source>
        <dbReference type="ARBA" id="ARBA00022598"/>
    </source>
</evidence>
<dbReference type="NCBIfam" id="NF045898">
    <property type="entry name" value="ArgS_rel_codon"/>
    <property type="match status" value="1"/>
</dbReference>
<evidence type="ECO:0000313" key="8">
    <source>
        <dbReference type="EMBL" id="AYG80440.1"/>
    </source>
</evidence>
<evidence type="ECO:0000256" key="5">
    <source>
        <dbReference type="ARBA" id="ARBA00049339"/>
    </source>
</evidence>
<dbReference type="InterPro" id="IPR005148">
    <property type="entry name" value="Arg-tRNA-synth_N"/>
</dbReference>